<evidence type="ECO:0000256" key="5">
    <source>
        <dbReference type="ARBA" id="ARBA00022741"/>
    </source>
</evidence>
<evidence type="ECO:0000256" key="4">
    <source>
        <dbReference type="ARBA" id="ARBA00022679"/>
    </source>
</evidence>
<dbReference type="InterPro" id="IPR011712">
    <property type="entry name" value="Sig_transdc_His_kin_sub3_dim/P"/>
</dbReference>
<evidence type="ECO:0000256" key="6">
    <source>
        <dbReference type="ARBA" id="ARBA00022777"/>
    </source>
</evidence>
<keyword evidence="10" id="KW-1133">Transmembrane helix</keyword>
<protein>
    <recommendedName>
        <fullName evidence="2">histidine kinase</fullName>
        <ecNumber evidence="2">2.7.13.3</ecNumber>
    </recommendedName>
</protein>
<sequence>MPSAGQPGGAATAASRGDGTPRSRWGGEFLLLRLGDGALGAVVGALGVAMARGSAFGLLSGGRTVVPLAVACAIAVRRRSPLTAASAALLGWVLVGTLCAVPVACWTVARRYGSSAVTWVSAVVSGVVAVAPWSTGPLGLGLPVMTGVAATAVGAPVVLGLWWRQRSQLLASLRERAEQAERERSLLAARAVCEERTRIARELNDVVAHRTSQMTLLAGALEMTSGTAAAAEAATAIRTAGATALKELRKLVGVLGKGDEDVLLHPLPTVQEVRRLVEDASRSGSRIRVGLPGELPELPGTTERALYRLVEESLANAERHAPGAEVDVTLGVSDEEVTVSVRSSPAACPTAAAAETGFGLLGLRERVELAGGRMTAGPRPGGGFLVTASLPRYPS</sequence>
<dbReference type="EMBL" id="JBJVNI010000005">
    <property type="protein sequence ID" value="MFM9609282.1"/>
    <property type="molecule type" value="Genomic_DNA"/>
</dbReference>
<dbReference type="PANTHER" id="PTHR24421">
    <property type="entry name" value="NITRATE/NITRITE SENSOR PROTEIN NARX-RELATED"/>
    <property type="match status" value="1"/>
</dbReference>
<keyword evidence="4" id="KW-0808">Transferase</keyword>
<dbReference type="Pfam" id="PF02518">
    <property type="entry name" value="HATPase_c"/>
    <property type="match status" value="1"/>
</dbReference>
<dbReference type="InterPro" id="IPR050482">
    <property type="entry name" value="Sensor_HK_TwoCompSys"/>
</dbReference>
<evidence type="ECO:0000256" key="2">
    <source>
        <dbReference type="ARBA" id="ARBA00012438"/>
    </source>
</evidence>
<evidence type="ECO:0000256" key="7">
    <source>
        <dbReference type="ARBA" id="ARBA00022840"/>
    </source>
</evidence>
<evidence type="ECO:0000259" key="12">
    <source>
        <dbReference type="Pfam" id="PF07730"/>
    </source>
</evidence>
<keyword evidence="5" id="KW-0547">Nucleotide-binding</keyword>
<dbReference type="EC" id="2.7.13.3" evidence="2"/>
<dbReference type="InterPro" id="IPR003594">
    <property type="entry name" value="HATPase_dom"/>
</dbReference>
<keyword evidence="7" id="KW-0067">ATP-binding</keyword>
<evidence type="ECO:0000256" key="8">
    <source>
        <dbReference type="ARBA" id="ARBA00023012"/>
    </source>
</evidence>
<dbReference type="Pfam" id="PF07730">
    <property type="entry name" value="HisKA_3"/>
    <property type="match status" value="1"/>
</dbReference>
<dbReference type="RefSeq" id="WP_409121135.1">
    <property type="nucleotide sequence ID" value="NZ_JBJVNI010000005.1"/>
</dbReference>
<feature type="domain" description="Histidine kinase/HSP90-like ATPase" evidence="11">
    <location>
        <begin position="303"/>
        <end position="392"/>
    </location>
</feature>
<dbReference type="CDD" id="cd16917">
    <property type="entry name" value="HATPase_UhpB-NarQ-NarX-like"/>
    <property type="match status" value="1"/>
</dbReference>
<dbReference type="Proteomes" id="UP001631957">
    <property type="component" value="Unassembled WGS sequence"/>
</dbReference>
<feature type="transmembrane region" description="Helical" evidence="10">
    <location>
        <begin position="82"/>
        <end position="109"/>
    </location>
</feature>
<reference evidence="13 14" key="1">
    <citation type="submission" date="2024-12" db="EMBL/GenBank/DDBJ databases">
        <title>Forecasting of Potato common scab and diversities of Pathogenic streptomyces spp. in china.</title>
        <authorList>
            <person name="Handique U."/>
            <person name="Wu J."/>
        </authorList>
    </citation>
    <scope>NUCLEOTIDE SEQUENCE [LARGE SCALE GENOMIC DNA]</scope>
    <source>
        <strain evidence="13 14">ZRIMU1530</strain>
    </source>
</reference>
<feature type="region of interest" description="Disordered" evidence="9">
    <location>
        <begin position="1"/>
        <end position="21"/>
    </location>
</feature>
<comment type="caution">
    <text evidence="13">The sequence shown here is derived from an EMBL/GenBank/DDBJ whole genome shotgun (WGS) entry which is preliminary data.</text>
</comment>
<keyword evidence="8" id="KW-0902">Two-component regulatory system</keyword>
<gene>
    <name evidence="13" type="ORF">ACKI18_11210</name>
</gene>
<name>A0ABW9HRH2_9ACTN</name>
<dbReference type="SUPFAM" id="SSF55874">
    <property type="entry name" value="ATPase domain of HSP90 chaperone/DNA topoisomerase II/histidine kinase"/>
    <property type="match status" value="1"/>
</dbReference>
<feature type="transmembrane region" description="Helical" evidence="10">
    <location>
        <begin position="56"/>
        <end position="76"/>
    </location>
</feature>
<feature type="domain" description="Signal transduction histidine kinase subgroup 3 dimerisation and phosphoacceptor" evidence="12">
    <location>
        <begin position="195"/>
        <end position="257"/>
    </location>
</feature>
<keyword evidence="3" id="KW-0597">Phosphoprotein</keyword>
<keyword evidence="10" id="KW-0472">Membrane</keyword>
<dbReference type="GO" id="GO:0016301">
    <property type="term" value="F:kinase activity"/>
    <property type="evidence" value="ECO:0007669"/>
    <property type="project" value="UniProtKB-KW"/>
</dbReference>
<feature type="transmembrane region" description="Helical" evidence="10">
    <location>
        <begin position="30"/>
        <end position="49"/>
    </location>
</feature>
<feature type="transmembrane region" description="Helical" evidence="10">
    <location>
        <begin position="140"/>
        <end position="163"/>
    </location>
</feature>
<evidence type="ECO:0000256" key="1">
    <source>
        <dbReference type="ARBA" id="ARBA00000085"/>
    </source>
</evidence>
<evidence type="ECO:0000256" key="9">
    <source>
        <dbReference type="SAM" id="MobiDB-lite"/>
    </source>
</evidence>
<accession>A0ABW9HRH2</accession>
<organism evidence="13 14">
    <name type="scientific">Streptomyces niveiscabiei</name>
    <dbReference type="NCBI Taxonomy" id="164115"/>
    <lineage>
        <taxon>Bacteria</taxon>
        <taxon>Bacillati</taxon>
        <taxon>Actinomycetota</taxon>
        <taxon>Actinomycetes</taxon>
        <taxon>Kitasatosporales</taxon>
        <taxon>Streptomycetaceae</taxon>
        <taxon>Streptomyces</taxon>
    </lineage>
</organism>
<dbReference type="Gene3D" id="3.30.565.10">
    <property type="entry name" value="Histidine kinase-like ATPase, C-terminal domain"/>
    <property type="match status" value="1"/>
</dbReference>
<evidence type="ECO:0000313" key="13">
    <source>
        <dbReference type="EMBL" id="MFM9609282.1"/>
    </source>
</evidence>
<evidence type="ECO:0000313" key="14">
    <source>
        <dbReference type="Proteomes" id="UP001631957"/>
    </source>
</evidence>
<dbReference type="InterPro" id="IPR036890">
    <property type="entry name" value="HATPase_C_sf"/>
</dbReference>
<dbReference type="PANTHER" id="PTHR24421:SF10">
    <property type="entry name" value="NITRATE_NITRITE SENSOR PROTEIN NARQ"/>
    <property type="match status" value="1"/>
</dbReference>
<feature type="transmembrane region" description="Helical" evidence="10">
    <location>
        <begin position="116"/>
        <end position="134"/>
    </location>
</feature>
<keyword evidence="10" id="KW-0812">Transmembrane</keyword>
<dbReference type="Gene3D" id="1.20.5.1930">
    <property type="match status" value="1"/>
</dbReference>
<evidence type="ECO:0000256" key="3">
    <source>
        <dbReference type="ARBA" id="ARBA00022553"/>
    </source>
</evidence>
<keyword evidence="14" id="KW-1185">Reference proteome</keyword>
<keyword evidence="6 13" id="KW-0418">Kinase</keyword>
<evidence type="ECO:0000259" key="11">
    <source>
        <dbReference type="Pfam" id="PF02518"/>
    </source>
</evidence>
<proteinExistence type="predicted"/>
<evidence type="ECO:0000256" key="10">
    <source>
        <dbReference type="SAM" id="Phobius"/>
    </source>
</evidence>
<comment type="catalytic activity">
    <reaction evidence="1">
        <text>ATP + protein L-histidine = ADP + protein N-phospho-L-histidine.</text>
        <dbReference type="EC" id="2.7.13.3"/>
    </reaction>
</comment>